<keyword evidence="1" id="KW-0472">Membrane</keyword>
<gene>
    <name evidence="2" type="ORF">M441DRAFT_233711</name>
</gene>
<keyword evidence="1" id="KW-0812">Transmembrane</keyword>
<evidence type="ECO:0000256" key="1">
    <source>
        <dbReference type="SAM" id="Phobius"/>
    </source>
</evidence>
<feature type="transmembrane region" description="Helical" evidence="1">
    <location>
        <begin position="54"/>
        <end position="70"/>
    </location>
</feature>
<dbReference type="EMBL" id="KZ679256">
    <property type="protein sequence ID" value="PTB47225.1"/>
    <property type="molecule type" value="Genomic_DNA"/>
</dbReference>
<reference evidence="2 3" key="1">
    <citation type="submission" date="2016-07" db="EMBL/GenBank/DDBJ databases">
        <title>Multiple horizontal gene transfer events from other fungi enriched the ability of initially mycotrophic Trichoderma (Ascomycota) to feed on dead plant biomass.</title>
        <authorList>
            <consortium name="DOE Joint Genome Institute"/>
            <person name="Aerts A."/>
            <person name="Atanasova L."/>
            <person name="Chenthamara K."/>
            <person name="Zhang J."/>
            <person name="Grujic M."/>
            <person name="Henrissat B."/>
            <person name="Kuo A."/>
            <person name="Salamov A."/>
            <person name="Lipzen A."/>
            <person name="Labutti K."/>
            <person name="Barry K."/>
            <person name="Miao Y."/>
            <person name="Rahimi M.J."/>
            <person name="Shen Q."/>
            <person name="Grigoriev I.V."/>
            <person name="Kubicek C.P."/>
            <person name="Druzhinina I.S."/>
        </authorList>
    </citation>
    <scope>NUCLEOTIDE SEQUENCE [LARGE SCALE GENOMIC DNA]</scope>
    <source>
        <strain evidence="2 3">CBS 433.97</strain>
    </source>
</reference>
<organism evidence="2 3">
    <name type="scientific">Trichoderma asperellum (strain ATCC 204424 / CBS 433.97 / NBRC 101777)</name>
    <dbReference type="NCBI Taxonomy" id="1042311"/>
    <lineage>
        <taxon>Eukaryota</taxon>
        <taxon>Fungi</taxon>
        <taxon>Dikarya</taxon>
        <taxon>Ascomycota</taxon>
        <taxon>Pezizomycotina</taxon>
        <taxon>Sordariomycetes</taxon>
        <taxon>Hypocreomycetidae</taxon>
        <taxon>Hypocreales</taxon>
        <taxon>Hypocreaceae</taxon>
        <taxon>Trichoderma</taxon>
    </lineage>
</organism>
<evidence type="ECO:0000313" key="2">
    <source>
        <dbReference type="EMBL" id="PTB47225.1"/>
    </source>
</evidence>
<dbReference type="Proteomes" id="UP000240493">
    <property type="component" value="Unassembled WGS sequence"/>
</dbReference>
<proteinExistence type="predicted"/>
<dbReference type="AlphaFoldDB" id="A0A2T3ZR00"/>
<protein>
    <submittedName>
        <fullName evidence="2">Uncharacterized protein</fullName>
    </submittedName>
</protein>
<keyword evidence="1" id="KW-1133">Transmembrane helix</keyword>
<evidence type="ECO:0000313" key="3">
    <source>
        <dbReference type="Proteomes" id="UP000240493"/>
    </source>
</evidence>
<keyword evidence="3" id="KW-1185">Reference proteome</keyword>
<name>A0A2T3ZR00_TRIA4</name>
<accession>A0A2T3ZR00</accession>
<sequence length="104" mass="11829">MNSNQMRGKAIDAFNSFAGTADLYAVERMPRTYAGRPFLLTYLLGTGTKIRCPFSWPHIFGFIALIGWFFQKSIHKFIQALLAYRRQEAQPQSSLHDAEAAENL</sequence>